<reference evidence="8 9" key="1">
    <citation type="submission" date="2016-10" db="EMBL/GenBank/DDBJ databases">
        <authorList>
            <person name="de Groot N.N."/>
        </authorList>
    </citation>
    <scope>NUCLEOTIDE SEQUENCE [LARGE SCALE GENOMIC DNA]</scope>
    <source>
        <strain evidence="8 9">CPCC 201354</strain>
    </source>
</reference>
<evidence type="ECO:0000259" key="7">
    <source>
        <dbReference type="PROSITE" id="PS51012"/>
    </source>
</evidence>
<dbReference type="OrthoDB" id="9255971at2"/>
<feature type="transmembrane region" description="Helical" evidence="6">
    <location>
        <begin position="265"/>
        <end position="283"/>
    </location>
</feature>
<dbReference type="GO" id="GO:0043190">
    <property type="term" value="C:ATP-binding cassette (ABC) transporter complex"/>
    <property type="evidence" value="ECO:0007669"/>
    <property type="project" value="InterPro"/>
</dbReference>
<dbReference type="PROSITE" id="PS51012">
    <property type="entry name" value="ABC_TM2"/>
    <property type="match status" value="1"/>
</dbReference>
<name>A0A1G7R7A1_9ACTN</name>
<feature type="transmembrane region" description="Helical" evidence="6">
    <location>
        <begin position="121"/>
        <end position="147"/>
    </location>
</feature>
<dbReference type="EMBL" id="FNCN01000001">
    <property type="protein sequence ID" value="SDG05840.1"/>
    <property type="molecule type" value="Genomic_DNA"/>
</dbReference>
<keyword evidence="5" id="KW-0046">Antibiotic resistance</keyword>
<comment type="subcellular location">
    <subcellularLocation>
        <location evidence="6">Cell membrane</location>
        <topology evidence="6">Multi-pass membrane protein</topology>
    </subcellularLocation>
    <subcellularLocation>
        <location evidence="1">Membrane</location>
        <topology evidence="1">Multi-pass membrane protein</topology>
    </subcellularLocation>
</comment>
<dbReference type="STRING" id="504805.SAMN05421505_101255"/>
<protein>
    <recommendedName>
        <fullName evidence="6">Transport permease protein</fullName>
    </recommendedName>
</protein>
<keyword evidence="3 6" id="KW-1133">Transmembrane helix</keyword>
<dbReference type="Pfam" id="PF01061">
    <property type="entry name" value="ABC2_membrane"/>
    <property type="match status" value="1"/>
</dbReference>
<comment type="similarity">
    <text evidence="6">Belongs to the ABC-2 integral membrane protein family.</text>
</comment>
<evidence type="ECO:0000313" key="9">
    <source>
        <dbReference type="Proteomes" id="UP000198923"/>
    </source>
</evidence>
<keyword evidence="2 6" id="KW-0812">Transmembrane</keyword>
<evidence type="ECO:0000256" key="1">
    <source>
        <dbReference type="ARBA" id="ARBA00004141"/>
    </source>
</evidence>
<feature type="domain" description="ABC transmembrane type-2" evidence="7">
    <location>
        <begin position="41"/>
        <end position="286"/>
    </location>
</feature>
<evidence type="ECO:0000256" key="3">
    <source>
        <dbReference type="ARBA" id="ARBA00022989"/>
    </source>
</evidence>
<feature type="transmembrane region" description="Helical" evidence="6">
    <location>
        <begin position="153"/>
        <end position="178"/>
    </location>
</feature>
<dbReference type="PIRSF" id="PIRSF006648">
    <property type="entry name" value="DrrB"/>
    <property type="match status" value="1"/>
</dbReference>
<organism evidence="8 9">
    <name type="scientific">Sinosporangium album</name>
    <dbReference type="NCBI Taxonomy" id="504805"/>
    <lineage>
        <taxon>Bacteria</taxon>
        <taxon>Bacillati</taxon>
        <taxon>Actinomycetota</taxon>
        <taxon>Actinomycetes</taxon>
        <taxon>Streptosporangiales</taxon>
        <taxon>Streptosporangiaceae</taxon>
        <taxon>Sinosporangium</taxon>
    </lineage>
</organism>
<evidence type="ECO:0000256" key="5">
    <source>
        <dbReference type="ARBA" id="ARBA00023251"/>
    </source>
</evidence>
<dbReference type="InterPro" id="IPR013525">
    <property type="entry name" value="ABC2_TM"/>
</dbReference>
<proteinExistence type="inferred from homology"/>
<dbReference type="PRINTS" id="PR00164">
    <property type="entry name" value="ABC2TRNSPORT"/>
</dbReference>
<feature type="transmembrane region" description="Helical" evidence="6">
    <location>
        <begin position="44"/>
        <end position="65"/>
    </location>
</feature>
<dbReference type="PANTHER" id="PTHR43229">
    <property type="entry name" value="NODULATION PROTEIN J"/>
    <property type="match status" value="1"/>
</dbReference>
<gene>
    <name evidence="8" type="ORF">SAMN05421505_101255</name>
</gene>
<dbReference type="AlphaFoldDB" id="A0A1G7R7A1"/>
<dbReference type="PANTHER" id="PTHR43229:SF2">
    <property type="entry name" value="NODULATION PROTEIN J"/>
    <property type="match status" value="1"/>
</dbReference>
<dbReference type="RefSeq" id="WP_093167308.1">
    <property type="nucleotide sequence ID" value="NZ_FNCN01000001.1"/>
</dbReference>
<dbReference type="Proteomes" id="UP000198923">
    <property type="component" value="Unassembled WGS sequence"/>
</dbReference>
<evidence type="ECO:0000256" key="2">
    <source>
        <dbReference type="ARBA" id="ARBA00022692"/>
    </source>
</evidence>
<dbReference type="InterPro" id="IPR047817">
    <property type="entry name" value="ABC2_TM_bact-type"/>
</dbReference>
<evidence type="ECO:0000256" key="6">
    <source>
        <dbReference type="RuleBase" id="RU361157"/>
    </source>
</evidence>
<evidence type="ECO:0000256" key="4">
    <source>
        <dbReference type="ARBA" id="ARBA00023136"/>
    </source>
</evidence>
<feature type="transmembrane region" description="Helical" evidence="6">
    <location>
        <begin position="77"/>
        <end position="100"/>
    </location>
</feature>
<feature type="transmembrane region" description="Helical" evidence="6">
    <location>
        <begin position="185"/>
        <end position="208"/>
    </location>
</feature>
<dbReference type="InterPro" id="IPR000412">
    <property type="entry name" value="ABC_2_transport"/>
</dbReference>
<evidence type="ECO:0000313" key="8">
    <source>
        <dbReference type="EMBL" id="SDG05840.1"/>
    </source>
</evidence>
<keyword evidence="6" id="KW-1003">Cell membrane</keyword>
<dbReference type="GO" id="GO:0046677">
    <property type="term" value="P:response to antibiotic"/>
    <property type="evidence" value="ECO:0007669"/>
    <property type="project" value="UniProtKB-KW"/>
</dbReference>
<keyword evidence="6" id="KW-0813">Transport</keyword>
<dbReference type="GO" id="GO:0140359">
    <property type="term" value="F:ABC-type transporter activity"/>
    <property type="evidence" value="ECO:0007669"/>
    <property type="project" value="InterPro"/>
</dbReference>
<keyword evidence="9" id="KW-1185">Reference proteome</keyword>
<dbReference type="InterPro" id="IPR051784">
    <property type="entry name" value="Nod_factor_ABC_transporter"/>
</dbReference>
<sequence>MLTDIAEPVAVRTPGIGVRHNARAVRVVLHREILRFLDDRPRMISMLVQPVLWLFVIGTGIGSLVETAVPGIDYRTFIYPGMISMTIIMTAMFSAGSIVWDREFGFLREMLVAPISRTAIVTGKCLGGAVVATAQGLIILALAGLVGVPYDPVLILTMVVEMFLAAFTVTAFGVLIAAGLKNIQSFFGVVQMAVMPMLFLSGAMFPLANLPGWLQVLTTVNPLTYAVDPMRQAVFSHLDLSPTASALLNPGVSWGDWKVPVPLEIGLVTAAGLVLLAMAVARFRRAR</sequence>
<accession>A0A1G7R7A1</accession>
<keyword evidence="4 6" id="KW-0472">Membrane</keyword>